<evidence type="ECO:0000256" key="1">
    <source>
        <dbReference type="ARBA" id="ARBA00004141"/>
    </source>
</evidence>
<proteinExistence type="predicted"/>
<reference evidence="7" key="1">
    <citation type="journal article" date="2023" name="Insect Mol. Biol.">
        <title>Genome sequencing provides insights into the evolution of gene families encoding plant cell wall-degrading enzymes in longhorned beetles.</title>
        <authorList>
            <person name="Shin N.R."/>
            <person name="Okamura Y."/>
            <person name="Kirsch R."/>
            <person name="Pauchet Y."/>
        </authorList>
    </citation>
    <scope>NUCLEOTIDE SEQUENCE</scope>
    <source>
        <strain evidence="7">AMC_N1</strain>
    </source>
</reference>
<sequence>QNWVCENSALPSTAQSVFFCGAILGGLVFGWIADRYGRIPALVGTNLTGFVGGVATAFCSSFWSFCVCRFLVGMAFDNCFTMMYILVPKCVCERERERDDIRRKAIEAITSHPIGKL</sequence>
<evidence type="ECO:0000313" key="8">
    <source>
        <dbReference type="Proteomes" id="UP001162162"/>
    </source>
</evidence>
<evidence type="ECO:0000256" key="5">
    <source>
        <dbReference type="SAM" id="Phobius"/>
    </source>
</evidence>
<dbReference type="Gene3D" id="1.20.1250.20">
    <property type="entry name" value="MFS general substrate transporter like domains"/>
    <property type="match status" value="1"/>
</dbReference>
<dbReference type="SUPFAM" id="SSF103473">
    <property type="entry name" value="MFS general substrate transporter"/>
    <property type="match status" value="1"/>
</dbReference>
<accession>A0AAV8YCR3</accession>
<dbReference type="EMBL" id="JAPWTK010000126">
    <property type="protein sequence ID" value="KAJ8948973.1"/>
    <property type="molecule type" value="Genomic_DNA"/>
</dbReference>
<evidence type="ECO:0000256" key="4">
    <source>
        <dbReference type="ARBA" id="ARBA00023136"/>
    </source>
</evidence>
<comment type="caution">
    <text evidence="7">The sequence shown here is derived from an EMBL/GenBank/DDBJ whole genome shotgun (WGS) entry which is preliminary data.</text>
</comment>
<dbReference type="Proteomes" id="UP001162162">
    <property type="component" value="Unassembled WGS sequence"/>
</dbReference>
<dbReference type="PANTHER" id="PTHR24064">
    <property type="entry name" value="SOLUTE CARRIER FAMILY 22 MEMBER"/>
    <property type="match status" value="1"/>
</dbReference>
<dbReference type="GO" id="GO:0022857">
    <property type="term" value="F:transmembrane transporter activity"/>
    <property type="evidence" value="ECO:0007669"/>
    <property type="project" value="InterPro"/>
</dbReference>
<keyword evidence="2 5" id="KW-0812">Transmembrane</keyword>
<protein>
    <recommendedName>
        <fullName evidence="6">Major facilitator superfamily (MFS) profile domain-containing protein</fullName>
    </recommendedName>
</protein>
<organism evidence="7 8">
    <name type="scientific">Aromia moschata</name>
    <dbReference type="NCBI Taxonomy" id="1265417"/>
    <lineage>
        <taxon>Eukaryota</taxon>
        <taxon>Metazoa</taxon>
        <taxon>Ecdysozoa</taxon>
        <taxon>Arthropoda</taxon>
        <taxon>Hexapoda</taxon>
        <taxon>Insecta</taxon>
        <taxon>Pterygota</taxon>
        <taxon>Neoptera</taxon>
        <taxon>Endopterygota</taxon>
        <taxon>Coleoptera</taxon>
        <taxon>Polyphaga</taxon>
        <taxon>Cucujiformia</taxon>
        <taxon>Chrysomeloidea</taxon>
        <taxon>Cerambycidae</taxon>
        <taxon>Cerambycinae</taxon>
        <taxon>Callichromatini</taxon>
        <taxon>Aromia</taxon>
    </lineage>
</organism>
<name>A0AAV8YCR3_9CUCU</name>
<dbReference type="AlphaFoldDB" id="A0AAV8YCR3"/>
<keyword evidence="3 5" id="KW-1133">Transmembrane helix</keyword>
<dbReference type="InterPro" id="IPR036259">
    <property type="entry name" value="MFS_trans_sf"/>
</dbReference>
<keyword evidence="8" id="KW-1185">Reference proteome</keyword>
<evidence type="ECO:0000256" key="3">
    <source>
        <dbReference type="ARBA" id="ARBA00022989"/>
    </source>
</evidence>
<feature type="domain" description="Major facilitator superfamily (MFS) profile" evidence="6">
    <location>
        <begin position="1"/>
        <end position="117"/>
    </location>
</feature>
<dbReference type="GO" id="GO:0016020">
    <property type="term" value="C:membrane"/>
    <property type="evidence" value="ECO:0007669"/>
    <property type="project" value="UniProtKB-SubCell"/>
</dbReference>
<keyword evidence="4 5" id="KW-0472">Membrane</keyword>
<dbReference type="InterPro" id="IPR011701">
    <property type="entry name" value="MFS"/>
</dbReference>
<evidence type="ECO:0000256" key="2">
    <source>
        <dbReference type="ARBA" id="ARBA00022692"/>
    </source>
</evidence>
<evidence type="ECO:0000313" key="7">
    <source>
        <dbReference type="EMBL" id="KAJ8948973.1"/>
    </source>
</evidence>
<dbReference type="PROSITE" id="PS50850">
    <property type="entry name" value="MFS"/>
    <property type="match status" value="1"/>
</dbReference>
<feature type="transmembrane region" description="Helical" evidence="5">
    <location>
        <begin position="12"/>
        <end position="32"/>
    </location>
</feature>
<dbReference type="InterPro" id="IPR020846">
    <property type="entry name" value="MFS_dom"/>
</dbReference>
<gene>
    <name evidence="7" type="ORF">NQ318_022997</name>
</gene>
<evidence type="ECO:0000259" key="6">
    <source>
        <dbReference type="PROSITE" id="PS50850"/>
    </source>
</evidence>
<feature type="transmembrane region" description="Helical" evidence="5">
    <location>
        <begin position="39"/>
        <end position="63"/>
    </location>
</feature>
<dbReference type="Pfam" id="PF07690">
    <property type="entry name" value="MFS_1"/>
    <property type="match status" value="1"/>
</dbReference>
<feature type="non-terminal residue" evidence="7">
    <location>
        <position position="1"/>
    </location>
</feature>
<comment type="subcellular location">
    <subcellularLocation>
        <location evidence="1">Membrane</location>
        <topology evidence="1">Multi-pass membrane protein</topology>
    </subcellularLocation>
</comment>